<dbReference type="Gramene" id="ESQ27579">
    <property type="protein sequence ID" value="ESQ27579"/>
    <property type="gene ID" value="EUTSA_v10019862mg"/>
</dbReference>
<feature type="transmembrane region" description="Helical" evidence="1">
    <location>
        <begin position="15"/>
        <end position="34"/>
    </location>
</feature>
<dbReference type="AlphaFoldDB" id="V4K980"/>
<evidence type="ECO:0008006" key="4">
    <source>
        <dbReference type="Google" id="ProtNLM"/>
    </source>
</evidence>
<dbReference type="Proteomes" id="UP000030689">
    <property type="component" value="Unassembled WGS sequence"/>
</dbReference>
<proteinExistence type="predicted"/>
<evidence type="ECO:0000313" key="2">
    <source>
        <dbReference type="EMBL" id="ESQ27579.1"/>
    </source>
</evidence>
<accession>V4K980</accession>
<sequence>MQSAKEKENVEGRDWNVLNIVEVFVFTIVSFFANRIAVARDISIHIVWFFMMVFLCFFFVCFFRFVWFLFLVTFFPQGFFSTNLLVLLE</sequence>
<keyword evidence="1" id="KW-0472">Membrane</keyword>
<keyword evidence="3" id="KW-1185">Reference proteome</keyword>
<name>V4K980_EUTSA</name>
<evidence type="ECO:0000313" key="3">
    <source>
        <dbReference type="Proteomes" id="UP000030689"/>
    </source>
</evidence>
<protein>
    <recommendedName>
        <fullName evidence="4">Transmembrane protein</fullName>
    </recommendedName>
</protein>
<reference evidence="2 3" key="1">
    <citation type="journal article" date="2013" name="Front. Plant Sci.">
        <title>The Reference Genome of the Halophytic Plant Eutrema salsugineum.</title>
        <authorList>
            <person name="Yang R."/>
            <person name="Jarvis D.E."/>
            <person name="Chen H."/>
            <person name="Beilstein M.A."/>
            <person name="Grimwood J."/>
            <person name="Jenkins J."/>
            <person name="Shu S."/>
            <person name="Prochnik S."/>
            <person name="Xin M."/>
            <person name="Ma C."/>
            <person name="Schmutz J."/>
            <person name="Wing R.A."/>
            <person name="Mitchell-Olds T."/>
            <person name="Schumaker K.S."/>
            <person name="Wang X."/>
        </authorList>
    </citation>
    <scope>NUCLEOTIDE SEQUENCE [LARGE SCALE GENOMIC DNA]</scope>
</reference>
<keyword evidence="1" id="KW-0812">Transmembrane</keyword>
<keyword evidence="1" id="KW-1133">Transmembrane helix</keyword>
<dbReference type="KEGG" id="eus:EUTSA_v10019862mg"/>
<evidence type="ECO:0000256" key="1">
    <source>
        <dbReference type="SAM" id="Phobius"/>
    </source>
</evidence>
<organism evidence="2 3">
    <name type="scientific">Eutrema salsugineum</name>
    <name type="common">Saltwater cress</name>
    <name type="synonym">Sisymbrium salsugineum</name>
    <dbReference type="NCBI Taxonomy" id="72664"/>
    <lineage>
        <taxon>Eukaryota</taxon>
        <taxon>Viridiplantae</taxon>
        <taxon>Streptophyta</taxon>
        <taxon>Embryophyta</taxon>
        <taxon>Tracheophyta</taxon>
        <taxon>Spermatophyta</taxon>
        <taxon>Magnoliopsida</taxon>
        <taxon>eudicotyledons</taxon>
        <taxon>Gunneridae</taxon>
        <taxon>Pentapetalae</taxon>
        <taxon>rosids</taxon>
        <taxon>malvids</taxon>
        <taxon>Brassicales</taxon>
        <taxon>Brassicaceae</taxon>
        <taxon>Eutremeae</taxon>
        <taxon>Eutrema</taxon>
    </lineage>
</organism>
<feature type="transmembrane region" description="Helical" evidence="1">
    <location>
        <begin position="46"/>
        <end position="75"/>
    </location>
</feature>
<gene>
    <name evidence="2" type="ORF">EUTSA_v10019862mg</name>
</gene>
<dbReference type="EMBL" id="KI517953">
    <property type="protein sequence ID" value="ESQ27579.1"/>
    <property type="molecule type" value="Genomic_DNA"/>
</dbReference>